<sequence length="141" mass="15367">MLQAQCHLLCPPPLTATTRNLPYAADQLYLELQELAGVSTATRAPLLIRPDTAPKGENKEGVGEARLSHSSHAIQLRAGRQAVGDDDNNKSFSSFGWQRVGSRAPARWVTRGTVLLCHHPFSQDTTTQQQHGTVCLTGRVL</sequence>
<dbReference type="Proteomes" id="UP001221898">
    <property type="component" value="Unassembled WGS sequence"/>
</dbReference>
<protein>
    <submittedName>
        <fullName evidence="2">Uncharacterized protein</fullName>
    </submittedName>
</protein>
<evidence type="ECO:0000313" key="3">
    <source>
        <dbReference type="Proteomes" id="UP001221898"/>
    </source>
</evidence>
<organism evidence="2 3">
    <name type="scientific">Aldrovandia affinis</name>
    <dbReference type="NCBI Taxonomy" id="143900"/>
    <lineage>
        <taxon>Eukaryota</taxon>
        <taxon>Metazoa</taxon>
        <taxon>Chordata</taxon>
        <taxon>Craniata</taxon>
        <taxon>Vertebrata</taxon>
        <taxon>Euteleostomi</taxon>
        <taxon>Actinopterygii</taxon>
        <taxon>Neopterygii</taxon>
        <taxon>Teleostei</taxon>
        <taxon>Notacanthiformes</taxon>
        <taxon>Halosauridae</taxon>
        <taxon>Aldrovandia</taxon>
    </lineage>
</organism>
<reference evidence="2" key="1">
    <citation type="journal article" date="2023" name="Science">
        <title>Genome structures resolve the early diversification of teleost fishes.</title>
        <authorList>
            <person name="Parey E."/>
            <person name="Louis A."/>
            <person name="Montfort J."/>
            <person name="Bouchez O."/>
            <person name="Roques C."/>
            <person name="Iampietro C."/>
            <person name="Lluch J."/>
            <person name="Castinel A."/>
            <person name="Donnadieu C."/>
            <person name="Desvignes T."/>
            <person name="Floi Bucao C."/>
            <person name="Jouanno E."/>
            <person name="Wen M."/>
            <person name="Mejri S."/>
            <person name="Dirks R."/>
            <person name="Jansen H."/>
            <person name="Henkel C."/>
            <person name="Chen W.J."/>
            <person name="Zahm M."/>
            <person name="Cabau C."/>
            <person name="Klopp C."/>
            <person name="Thompson A.W."/>
            <person name="Robinson-Rechavi M."/>
            <person name="Braasch I."/>
            <person name="Lecointre G."/>
            <person name="Bobe J."/>
            <person name="Postlethwait J.H."/>
            <person name="Berthelot C."/>
            <person name="Roest Crollius H."/>
            <person name="Guiguen Y."/>
        </authorList>
    </citation>
    <scope>NUCLEOTIDE SEQUENCE</scope>
    <source>
        <strain evidence="2">NC1722</strain>
    </source>
</reference>
<name>A0AAD7W8J0_9TELE</name>
<gene>
    <name evidence="2" type="ORF">AAFF_G00148600</name>
</gene>
<evidence type="ECO:0000313" key="2">
    <source>
        <dbReference type="EMBL" id="KAJ8387926.1"/>
    </source>
</evidence>
<feature type="region of interest" description="Disordered" evidence="1">
    <location>
        <begin position="49"/>
        <end position="70"/>
    </location>
</feature>
<keyword evidence="3" id="KW-1185">Reference proteome</keyword>
<proteinExistence type="predicted"/>
<feature type="compositionally biased region" description="Basic and acidic residues" evidence="1">
    <location>
        <begin position="52"/>
        <end position="67"/>
    </location>
</feature>
<comment type="caution">
    <text evidence="2">The sequence shown here is derived from an EMBL/GenBank/DDBJ whole genome shotgun (WGS) entry which is preliminary data.</text>
</comment>
<dbReference type="AlphaFoldDB" id="A0AAD7W8J0"/>
<dbReference type="EMBL" id="JAINUG010000203">
    <property type="protein sequence ID" value="KAJ8387926.1"/>
    <property type="molecule type" value="Genomic_DNA"/>
</dbReference>
<evidence type="ECO:0000256" key="1">
    <source>
        <dbReference type="SAM" id="MobiDB-lite"/>
    </source>
</evidence>
<accession>A0AAD7W8J0</accession>